<feature type="transmembrane region" description="Helical" evidence="1">
    <location>
        <begin position="20"/>
        <end position="40"/>
    </location>
</feature>
<dbReference type="AlphaFoldDB" id="A0A1H9N9S0"/>
<protein>
    <submittedName>
        <fullName evidence="2">Uncharacterized protein</fullName>
    </submittedName>
</protein>
<keyword evidence="1" id="KW-0472">Membrane</keyword>
<keyword evidence="1" id="KW-0812">Transmembrane</keyword>
<dbReference type="RefSeq" id="WP_074754626.1">
    <property type="nucleotide sequence ID" value="NZ_FOGJ01000004.1"/>
</dbReference>
<sequence>MKRKNPSQASSPNVPIDLTSLLDVIFIFLFIVLASMTVGYSEQKQKLKEKEEIIDEKINEYLNETIDEEAIIQRLEDYDEQYLGTKVKFVSIVGQYSEEEPSIRIIRVDVPDDDPFVVEIYDDDGQNDAYDSIQKYLEEYVADNKGFAIVVSIGEVDILNRDYDAISRRLESISNEYTNVF</sequence>
<evidence type="ECO:0000256" key="1">
    <source>
        <dbReference type="SAM" id="Phobius"/>
    </source>
</evidence>
<dbReference type="EMBL" id="FOGJ01000004">
    <property type="protein sequence ID" value="SER32662.1"/>
    <property type="molecule type" value="Genomic_DNA"/>
</dbReference>
<accession>A0A1H9N9S0</accession>
<dbReference type="Proteomes" id="UP000182584">
    <property type="component" value="Unassembled WGS sequence"/>
</dbReference>
<evidence type="ECO:0000313" key="3">
    <source>
        <dbReference type="Proteomes" id="UP000182584"/>
    </source>
</evidence>
<organism evidence="2 3">
    <name type="scientific">Butyrivibrio fibrisolvens</name>
    <dbReference type="NCBI Taxonomy" id="831"/>
    <lineage>
        <taxon>Bacteria</taxon>
        <taxon>Bacillati</taxon>
        <taxon>Bacillota</taxon>
        <taxon>Clostridia</taxon>
        <taxon>Lachnospirales</taxon>
        <taxon>Lachnospiraceae</taxon>
        <taxon>Butyrivibrio</taxon>
    </lineage>
</organism>
<keyword evidence="1" id="KW-1133">Transmembrane helix</keyword>
<proteinExistence type="predicted"/>
<gene>
    <name evidence="2" type="ORF">SAMN04487884_104105</name>
</gene>
<reference evidence="2 3" key="1">
    <citation type="submission" date="2016-10" db="EMBL/GenBank/DDBJ databases">
        <authorList>
            <person name="de Groot N.N."/>
        </authorList>
    </citation>
    <scope>NUCLEOTIDE SEQUENCE [LARGE SCALE GENOMIC DNA]</scope>
    <source>
        <strain evidence="2 3">AR40</strain>
    </source>
</reference>
<evidence type="ECO:0000313" key="2">
    <source>
        <dbReference type="EMBL" id="SER32662.1"/>
    </source>
</evidence>
<name>A0A1H9N9S0_BUTFI</name>